<dbReference type="Gene3D" id="3.40.50.10610">
    <property type="entry name" value="ABC-type transport auxiliary lipoprotein component"/>
    <property type="match status" value="1"/>
</dbReference>
<name>A0A327Y6P4_9RHOB</name>
<protein>
    <recommendedName>
        <fullName evidence="1">ABC-type transport auxiliary lipoprotein component domain-containing protein</fullName>
    </recommendedName>
</protein>
<proteinExistence type="predicted"/>
<dbReference type="PROSITE" id="PS51257">
    <property type="entry name" value="PROKAR_LIPOPROTEIN"/>
    <property type="match status" value="1"/>
</dbReference>
<dbReference type="InterPro" id="IPR005586">
    <property type="entry name" value="ABC_trans_aux"/>
</dbReference>
<dbReference type="Pfam" id="PF03886">
    <property type="entry name" value="ABC_trans_aux"/>
    <property type="match status" value="1"/>
</dbReference>
<accession>A0A327Y6P4</accession>
<feature type="domain" description="ABC-type transport auxiliary lipoprotein component" evidence="1">
    <location>
        <begin position="22"/>
        <end position="178"/>
    </location>
</feature>
<organism evidence="2 3">
    <name type="scientific">Salipiger aestuarii</name>
    <dbReference type="NCBI Taxonomy" id="568098"/>
    <lineage>
        <taxon>Bacteria</taxon>
        <taxon>Pseudomonadati</taxon>
        <taxon>Pseudomonadota</taxon>
        <taxon>Alphaproteobacteria</taxon>
        <taxon>Rhodobacterales</taxon>
        <taxon>Roseobacteraceae</taxon>
        <taxon>Salipiger</taxon>
    </lineage>
</organism>
<dbReference type="AlphaFoldDB" id="A0A327Y6P4"/>
<dbReference type="Proteomes" id="UP000249165">
    <property type="component" value="Unassembled WGS sequence"/>
</dbReference>
<dbReference type="SUPFAM" id="SSF159594">
    <property type="entry name" value="XCC0632-like"/>
    <property type="match status" value="1"/>
</dbReference>
<keyword evidence="3" id="KW-1185">Reference proteome</keyword>
<comment type="caution">
    <text evidence="2">The sequence shown here is derived from an EMBL/GenBank/DDBJ whole genome shotgun (WGS) entry which is preliminary data.</text>
</comment>
<reference evidence="2 3" key="1">
    <citation type="submission" date="2018-06" db="EMBL/GenBank/DDBJ databases">
        <title>Genomic Encyclopedia of Archaeal and Bacterial Type Strains, Phase II (KMG-II): from individual species to whole genera.</title>
        <authorList>
            <person name="Goeker M."/>
        </authorList>
    </citation>
    <scope>NUCLEOTIDE SEQUENCE [LARGE SCALE GENOMIC DNA]</scope>
    <source>
        <strain evidence="2 3">DSM 22011</strain>
    </source>
</reference>
<dbReference type="EMBL" id="QLMG01000018">
    <property type="protein sequence ID" value="RAK16808.1"/>
    <property type="molecule type" value="Genomic_DNA"/>
</dbReference>
<evidence type="ECO:0000313" key="3">
    <source>
        <dbReference type="Proteomes" id="UP000249165"/>
    </source>
</evidence>
<sequence length="184" mass="19372">MPMFRYIPLVLVLAACGTDQRYLIDPPQVAGSARVQVATLEVRDVSLPAYAEASEILVEGPDGGLSPIQNALWADDPVRAMTLAIAEQVAAGSSATVAPEPWPLQEDAQAEVTVTVAQLVAQADGTLRMTGQYALSSYDRIVRERIVPFSIAQPMRDNSPNAVAAATGAAISQLSADIIGSLAR</sequence>
<gene>
    <name evidence="2" type="ORF">ATI53_101825</name>
</gene>
<evidence type="ECO:0000259" key="1">
    <source>
        <dbReference type="Pfam" id="PF03886"/>
    </source>
</evidence>
<evidence type="ECO:0000313" key="2">
    <source>
        <dbReference type="EMBL" id="RAK16808.1"/>
    </source>
</evidence>